<proteinExistence type="predicted"/>
<dbReference type="EMBL" id="CAJVQA010006362">
    <property type="protein sequence ID" value="CAG8639143.1"/>
    <property type="molecule type" value="Genomic_DNA"/>
</dbReference>
<name>A0A9N9GWB3_9GLOM</name>
<keyword evidence="2" id="KW-1185">Reference proteome</keyword>
<evidence type="ECO:0000313" key="1">
    <source>
        <dbReference type="EMBL" id="CAG8639143.1"/>
    </source>
</evidence>
<dbReference type="AlphaFoldDB" id="A0A9N9GWB3"/>
<dbReference type="Proteomes" id="UP000789759">
    <property type="component" value="Unassembled WGS sequence"/>
</dbReference>
<evidence type="ECO:0000313" key="2">
    <source>
        <dbReference type="Proteomes" id="UP000789759"/>
    </source>
</evidence>
<dbReference type="InterPro" id="IPR012337">
    <property type="entry name" value="RNaseH-like_sf"/>
</dbReference>
<protein>
    <submittedName>
        <fullName evidence="1">14510_t:CDS:1</fullName>
    </submittedName>
</protein>
<reference evidence="1" key="1">
    <citation type="submission" date="2021-06" db="EMBL/GenBank/DDBJ databases">
        <authorList>
            <person name="Kallberg Y."/>
            <person name="Tangrot J."/>
            <person name="Rosling A."/>
        </authorList>
    </citation>
    <scope>NUCLEOTIDE SEQUENCE</scope>
    <source>
        <strain evidence="1">FL966</strain>
    </source>
</reference>
<comment type="caution">
    <text evidence="1">The sequence shown here is derived from an EMBL/GenBank/DDBJ whole genome shotgun (WGS) entry which is preliminary data.</text>
</comment>
<sequence>MLIWNDYSEGEEDGHGHYGANCHYCDKGRWQRNKLSVMEAHLILHCKEHVPEDIRKKWLIEVAKRGEKANNDKDNDVPIEKKVKTVNQLITSHYRPTESIKKILKQANTLVLFFQKSHLASWVLQDTIALMNIKEGSLETYCEMHWGSIYNTTNSIVHIRPAIEKILEEKPDIFSNQEVFKIANDIHDNFYTSCKRIVSVFEPIKNFHNICNLAVNYYKDLFHKEEECNELVDQLIRYKAEVEFWNLESSSNLIPSLCALSKIVISEIDYSNSIKKNEEEVEIISFAESDITMALQSLVNLSD</sequence>
<dbReference type="OrthoDB" id="2438553at2759"/>
<accession>A0A9N9GWB3</accession>
<gene>
    <name evidence="1" type="ORF">CPELLU_LOCUS8767</name>
</gene>
<dbReference type="SUPFAM" id="SSF53098">
    <property type="entry name" value="Ribonuclease H-like"/>
    <property type="match status" value="1"/>
</dbReference>
<organism evidence="1 2">
    <name type="scientific">Cetraspora pellucida</name>
    <dbReference type="NCBI Taxonomy" id="1433469"/>
    <lineage>
        <taxon>Eukaryota</taxon>
        <taxon>Fungi</taxon>
        <taxon>Fungi incertae sedis</taxon>
        <taxon>Mucoromycota</taxon>
        <taxon>Glomeromycotina</taxon>
        <taxon>Glomeromycetes</taxon>
        <taxon>Diversisporales</taxon>
        <taxon>Gigasporaceae</taxon>
        <taxon>Cetraspora</taxon>
    </lineage>
</organism>